<evidence type="ECO:0000313" key="1">
    <source>
        <dbReference type="EMBL" id="VYT73121.1"/>
    </source>
</evidence>
<proteinExistence type="predicted"/>
<evidence type="ECO:0008006" key="2">
    <source>
        <dbReference type="Google" id="ProtNLM"/>
    </source>
</evidence>
<accession>A0A6N2Z1L9</accession>
<organism evidence="1">
    <name type="scientific">Thomasclavelia ramosa</name>
    <dbReference type="NCBI Taxonomy" id="1547"/>
    <lineage>
        <taxon>Bacteria</taxon>
        <taxon>Bacillati</taxon>
        <taxon>Bacillota</taxon>
        <taxon>Erysipelotrichia</taxon>
        <taxon>Erysipelotrichales</taxon>
        <taxon>Coprobacillaceae</taxon>
        <taxon>Thomasclavelia</taxon>
    </lineage>
</organism>
<gene>
    <name evidence="1" type="ORF">CRLFYP8_02027</name>
</gene>
<name>A0A6N2Z1L9_9FIRM</name>
<sequence length="38" mass="4395">MSKRKISIEDKVYAVNLYLDGKESQNRIVSMFGVSKLF</sequence>
<dbReference type="AlphaFoldDB" id="A0A6N2Z1L9"/>
<dbReference type="EMBL" id="CACRTL010000019">
    <property type="protein sequence ID" value="VYT73121.1"/>
    <property type="molecule type" value="Genomic_DNA"/>
</dbReference>
<reference evidence="1" key="1">
    <citation type="submission" date="2019-11" db="EMBL/GenBank/DDBJ databases">
        <authorList>
            <person name="Feng L."/>
        </authorList>
    </citation>
    <scope>NUCLEOTIDE SEQUENCE</scope>
    <source>
        <strain evidence="1">CramosumLFYP8</strain>
    </source>
</reference>
<protein>
    <recommendedName>
        <fullName evidence="2">Helix-turn-helix domain-containing protein</fullName>
    </recommendedName>
</protein>